<gene>
    <name evidence="1" type="ORF">Tci_622522</name>
</gene>
<dbReference type="AlphaFoldDB" id="A0A699JSB7"/>
<name>A0A699JSB7_TANCI</name>
<evidence type="ECO:0000313" key="1">
    <source>
        <dbReference type="EMBL" id="GFA50550.1"/>
    </source>
</evidence>
<dbReference type="Pfam" id="PF14223">
    <property type="entry name" value="Retrotran_gag_2"/>
    <property type="match status" value="1"/>
</dbReference>
<proteinExistence type="predicted"/>
<protein>
    <submittedName>
        <fullName evidence="1">Retrovirus-related Pol polyprotein from transposon TNT 1-94</fullName>
    </submittedName>
</protein>
<reference evidence="1" key="1">
    <citation type="journal article" date="2019" name="Sci. Rep.">
        <title>Draft genome of Tanacetum cinerariifolium, the natural source of mosquito coil.</title>
        <authorList>
            <person name="Yamashiro T."/>
            <person name="Shiraishi A."/>
            <person name="Satake H."/>
            <person name="Nakayama K."/>
        </authorList>
    </citation>
    <scope>NUCLEOTIDE SEQUENCE</scope>
</reference>
<comment type="caution">
    <text evidence="1">The sequence shown here is derived from an EMBL/GenBank/DDBJ whole genome shotgun (WGS) entry which is preliminary data.</text>
</comment>
<dbReference type="EMBL" id="BKCJ010435767">
    <property type="protein sequence ID" value="GFA50550.1"/>
    <property type="molecule type" value="Genomic_DNA"/>
</dbReference>
<organism evidence="1">
    <name type="scientific">Tanacetum cinerariifolium</name>
    <name type="common">Dalmatian daisy</name>
    <name type="synonym">Chrysanthemum cinerariifolium</name>
    <dbReference type="NCBI Taxonomy" id="118510"/>
    <lineage>
        <taxon>Eukaryota</taxon>
        <taxon>Viridiplantae</taxon>
        <taxon>Streptophyta</taxon>
        <taxon>Embryophyta</taxon>
        <taxon>Tracheophyta</taxon>
        <taxon>Spermatophyta</taxon>
        <taxon>Magnoliopsida</taxon>
        <taxon>eudicotyledons</taxon>
        <taxon>Gunneridae</taxon>
        <taxon>Pentapetalae</taxon>
        <taxon>asterids</taxon>
        <taxon>campanulids</taxon>
        <taxon>Asterales</taxon>
        <taxon>Asteraceae</taxon>
        <taxon>Asteroideae</taxon>
        <taxon>Anthemideae</taxon>
        <taxon>Anthemidinae</taxon>
        <taxon>Tanacetum</taxon>
    </lineage>
</organism>
<accession>A0A699JSB7</accession>
<feature type="non-terminal residue" evidence="1">
    <location>
        <position position="1"/>
    </location>
</feature>
<sequence length="213" mass="24762">VCCSVRDNKVQRLVDRKGVLKLWFLSRYWCLVFLERQGEEQVCLRGDHQGDDYSGDLEKLRDFIHKFFLANCLHLKKKLYTFNMHPDKSQHIDEFHKLVGDLAAIDTAISHEEANYLYLKKKLYTFNMHPDKSQHIDEFHKLVGDLAAIDTAISDEDQALFLITSLPSSDDSFVETLLYDRDTLKLEDVLTTLNSRELQKMTEAEVMVVKGCM</sequence>